<organism evidence="3 4">
    <name type="scientific">Candidatus Ruthenibacterium merdavium</name>
    <dbReference type="NCBI Taxonomy" id="2838752"/>
    <lineage>
        <taxon>Bacteria</taxon>
        <taxon>Bacillati</taxon>
        <taxon>Bacillota</taxon>
        <taxon>Clostridia</taxon>
        <taxon>Eubacteriales</taxon>
        <taxon>Oscillospiraceae</taxon>
        <taxon>Ruthenibacterium</taxon>
    </lineage>
</organism>
<feature type="active site" description="Tele-phosphohistidine intermediate" evidence="1">
    <location>
        <position position="8"/>
    </location>
</feature>
<reference evidence="3" key="1">
    <citation type="journal article" date="2021" name="PeerJ">
        <title>Extensive microbial diversity within the chicken gut microbiome revealed by metagenomics and culture.</title>
        <authorList>
            <person name="Gilroy R."/>
            <person name="Ravi A."/>
            <person name="Getino M."/>
            <person name="Pursley I."/>
            <person name="Horton D.L."/>
            <person name="Alikhan N.F."/>
            <person name="Baker D."/>
            <person name="Gharbi K."/>
            <person name="Hall N."/>
            <person name="Watson M."/>
            <person name="Adriaenssens E.M."/>
            <person name="Foster-Nyarko E."/>
            <person name="Jarju S."/>
            <person name="Secka A."/>
            <person name="Antonio M."/>
            <person name="Oren A."/>
            <person name="Chaudhuri R.R."/>
            <person name="La Ragione R."/>
            <person name="Hildebrand F."/>
            <person name="Pallen M.J."/>
        </authorList>
    </citation>
    <scope>NUCLEOTIDE SEQUENCE</scope>
    <source>
        <strain evidence="3">5933</strain>
    </source>
</reference>
<dbReference type="Pfam" id="PF00300">
    <property type="entry name" value="His_Phos_1"/>
    <property type="match status" value="1"/>
</dbReference>
<evidence type="ECO:0000256" key="1">
    <source>
        <dbReference type="PIRSR" id="PIRSR613078-1"/>
    </source>
</evidence>
<dbReference type="SMART" id="SM00855">
    <property type="entry name" value="PGAM"/>
    <property type="match status" value="1"/>
</dbReference>
<dbReference type="InterPro" id="IPR050275">
    <property type="entry name" value="PGM_Phosphatase"/>
</dbReference>
<dbReference type="GO" id="GO:0016791">
    <property type="term" value="F:phosphatase activity"/>
    <property type="evidence" value="ECO:0007669"/>
    <property type="project" value="TreeGrafter"/>
</dbReference>
<name>A0A9D2Q669_9FIRM</name>
<feature type="active site" description="Proton donor/acceptor" evidence="1">
    <location>
        <position position="74"/>
    </location>
</feature>
<feature type="binding site" evidence="2">
    <location>
        <position position="52"/>
    </location>
    <ligand>
        <name>substrate</name>
    </ligand>
</feature>
<dbReference type="EMBL" id="DWWA01000024">
    <property type="protein sequence ID" value="HJC72155.1"/>
    <property type="molecule type" value="Genomic_DNA"/>
</dbReference>
<dbReference type="InterPro" id="IPR029033">
    <property type="entry name" value="His_PPase_superfam"/>
</dbReference>
<dbReference type="PROSITE" id="PS00175">
    <property type="entry name" value="PG_MUTASE"/>
    <property type="match status" value="1"/>
</dbReference>
<dbReference type="Gene3D" id="3.40.50.1240">
    <property type="entry name" value="Phosphoglycerate mutase-like"/>
    <property type="match status" value="1"/>
</dbReference>
<feature type="binding site" evidence="2">
    <location>
        <begin position="7"/>
        <end position="14"/>
    </location>
    <ligand>
        <name>substrate</name>
    </ligand>
</feature>
<dbReference type="AlphaFoldDB" id="A0A9D2Q669"/>
<sequence length="200" mass="22609">MKLYLIRHGETVYNREKRYQGQRDIPLSEEGRAALCPAEIQPPVVYTSPLTRAVETAQILFPNAQLIPVEGLREMCFGIFEGRNYQEMEKDPEYLEWVGSDCSGQIPQGENKHDFSARTLEALESLVCKALEENEETLVIVAHGGTQMAVMEALAVPRKPYHDWCGKNGCGWVLDVSVENWARKELPILEEICCVRGGLR</sequence>
<comment type="caution">
    <text evidence="3">The sequence shown here is derived from an EMBL/GenBank/DDBJ whole genome shotgun (WGS) entry which is preliminary data.</text>
</comment>
<protein>
    <submittedName>
        <fullName evidence="3">Histidine phosphatase family protein</fullName>
    </submittedName>
</protein>
<gene>
    <name evidence="3" type="ORF">H9698_05100</name>
</gene>
<evidence type="ECO:0000313" key="4">
    <source>
        <dbReference type="Proteomes" id="UP000823918"/>
    </source>
</evidence>
<evidence type="ECO:0000256" key="2">
    <source>
        <dbReference type="PIRSR" id="PIRSR613078-2"/>
    </source>
</evidence>
<dbReference type="InterPro" id="IPR013078">
    <property type="entry name" value="His_Pase_superF_clade-1"/>
</dbReference>
<reference evidence="3" key="2">
    <citation type="submission" date="2021-04" db="EMBL/GenBank/DDBJ databases">
        <authorList>
            <person name="Gilroy R."/>
        </authorList>
    </citation>
    <scope>NUCLEOTIDE SEQUENCE</scope>
    <source>
        <strain evidence="3">5933</strain>
    </source>
</reference>
<dbReference type="SUPFAM" id="SSF53254">
    <property type="entry name" value="Phosphoglycerate mutase-like"/>
    <property type="match status" value="1"/>
</dbReference>
<accession>A0A9D2Q669</accession>
<dbReference type="InterPro" id="IPR001345">
    <property type="entry name" value="PG/BPGM_mutase_AS"/>
</dbReference>
<dbReference type="CDD" id="cd07067">
    <property type="entry name" value="HP_PGM_like"/>
    <property type="match status" value="1"/>
</dbReference>
<evidence type="ECO:0000313" key="3">
    <source>
        <dbReference type="EMBL" id="HJC72155.1"/>
    </source>
</evidence>
<dbReference type="PANTHER" id="PTHR48100">
    <property type="entry name" value="BROAD-SPECIFICITY PHOSPHATASE YOR283W-RELATED"/>
    <property type="match status" value="1"/>
</dbReference>
<dbReference type="Proteomes" id="UP000823918">
    <property type="component" value="Unassembled WGS sequence"/>
</dbReference>
<proteinExistence type="predicted"/>